<dbReference type="RefSeq" id="WP_142814689.1">
    <property type="nucleotide sequence ID" value="NZ_CP033893.1"/>
</dbReference>
<sequence>MPNGETTLFAKLVLIGALIGAGQLLVGQEKITARLFIGRVILGSAVSLVSGVALIQMGDIPDLAVIGIACMLGIAGHTAVEAAAQRWLKSKKDKTS</sequence>
<proteinExistence type="predicted"/>
<keyword evidence="1" id="KW-1133">Transmembrane helix</keyword>
<dbReference type="EMBL" id="CP033893">
    <property type="protein sequence ID" value="QDL30878.1"/>
    <property type="molecule type" value="Genomic_DNA"/>
</dbReference>
<keyword evidence="1" id="KW-0472">Membrane</keyword>
<feature type="transmembrane region" description="Helical" evidence="1">
    <location>
        <begin position="6"/>
        <end position="25"/>
    </location>
</feature>
<evidence type="ECO:0000256" key="1">
    <source>
        <dbReference type="SAM" id="Phobius"/>
    </source>
</evidence>
<dbReference type="AlphaFoldDB" id="A0A515CRU3"/>
<organism evidence="2 3">
    <name type="scientific">Serratia liquefaciens</name>
    <dbReference type="NCBI Taxonomy" id="614"/>
    <lineage>
        <taxon>Bacteria</taxon>
        <taxon>Pseudomonadati</taxon>
        <taxon>Pseudomonadota</taxon>
        <taxon>Gammaproteobacteria</taxon>
        <taxon>Enterobacterales</taxon>
        <taxon>Yersiniaceae</taxon>
        <taxon>Serratia</taxon>
    </lineage>
</organism>
<protein>
    <submittedName>
        <fullName evidence="2">Holin</fullName>
    </submittedName>
</protein>
<dbReference type="Pfam" id="PF04550">
    <property type="entry name" value="Phage_holin_3_2"/>
    <property type="match status" value="1"/>
</dbReference>
<gene>
    <name evidence="2" type="ORF">EGO53_03340</name>
</gene>
<reference evidence="2 3" key="1">
    <citation type="submission" date="2018-11" db="EMBL/GenBank/DDBJ databases">
        <title>The first complete genome of Serratia liquefaciens isolated from metalophyte plant revel distinctness adaptive mechanisms in an extreme habitat.</title>
        <authorList>
            <person name="Caneschi W.L."/>
            <person name="Sanchez A.B."/>
            <person name="Felestrino E.B."/>
            <person name="Assis R.A.B."/>
            <person name="Lemes C.G.C."/>
            <person name="Cordeiro I.F."/>
            <person name="Fonseca N.P."/>
            <person name="Villa M."/>
            <person name="Vieira I.T."/>
            <person name="Moraes L.A."/>
            <person name="Kamino L.H.Y."/>
            <person name="do Carmo F."/>
            <person name="Garcia C.M."/>
            <person name="Almeida N.F."/>
            <person name="Silva R.S."/>
            <person name="Ferro J.A."/>
            <person name="Ferro M.I.T."/>
            <person name="Varani A.M."/>
            <person name="Ferreira R.M."/>
            <person name="dos Santos V.L."/>
            <person name="Silva U.C."/>
            <person name="Setubal J.C."/>
            <person name="Moreira L.M."/>
        </authorList>
    </citation>
    <scope>NUCLEOTIDE SEQUENCE [LARGE SCALE GENOMIC DNA]</scope>
    <source>
        <strain evidence="2 3">FG3</strain>
    </source>
</reference>
<evidence type="ECO:0000313" key="3">
    <source>
        <dbReference type="Proteomes" id="UP000317572"/>
    </source>
</evidence>
<evidence type="ECO:0000313" key="2">
    <source>
        <dbReference type="EMBL" id="QDL30878.1"/>
    </source>
</evidence>
<accession>A0A515CRU3</accession>
<dbReference type="InterPro" id="IPR007633">
    <property type="entry name" value="Phage_P2_Holin"/>
</dbReference>
<dbReference type="GO" id="GO:0044660">
    <property type="term" value="P:viral release via pore formation in host cell membrane"/>
    <property type="evidence" value="ECO:0007669"/>
    <property type="project" value="InterPro"/>
</dbReference>
<keyword evidence="1" id="KW-0812">Transmembrane</keyword>
<feature type="transmembrane region" description="Helical" evidence="1">
    <location>
        <begin position="63"/>
        <end position="84"/>
    </location>
</feature>
<dbReference type="Proteomes" id="UP000317572">
    <property type="component" value="Chromosome"/>
</dbReference>
<feature type="transmembrane region" description="Helical" evidence="1">
    <location>
        <begin position="37"/>
        <end position="57"/>
    </location>
</feature>
<name>A0A515CRU3_SERLI</name>